<dbReference type="Proteomes" id="UP001262410">
    <property type="component" value="Unassembled WGS sequence"/>
</dbReference>
<dbReference type="EMBL" id="JAVDPW010000012">
    <property type="protein sequence ID" value="MDR6293566.1"/>
    <property type="molecule type" value="Genomic_DNA"/>
</dbReference>
<evidence type="ECO:0000313" key="2">
    <source>
        <dbReference type="Proteomes" id="UP001262410"/>
    </source>
</evidence>
<gene>
    <name evidence="1" type="ORF">E9232_006117</name>
</gene>
<dbReference type="InterPro" id="IPR009922">
    <property type="entry name" value="DUF1457"/>
</dbReference>
<evidence type="ECO:0008006" key="3">
    <source>
        <dbReference type="Google" id="ProtNLM"/>
    </source>
</evidence>
<name>A0ABU1JY85_9PROT</name>
<dbReference type="RefSeq" id="WP_309800634.1">
    <property type="nucleotide sequence ID" value="NZ_JAVDPW010000012.1"/>
</dbReference>
<evidence type="ECO:0000313" key="1">
    <source>
        <dbReference type="EMBL" id="MDR6293566.1"/>
    </source>
</evidence>
<reference evidence="1 2" key="1">
    <citation type="submission" date="2023-07" db="EMBL/GenBank/DDBJ databases">
        <title>Sorghum-associated microbial communities from plants grown in Nebraska, USA.</title>
        <authorList>
            <person name="Schachtman D."/>
        </authorList>
    </citation>
    <scope>NUCLEOTIDE SEQUENCE [LARGE SCALE GENOMIC DNA]</scope>
    <source>
        <strain evidence="1 2">584</strain>
    </source>
</reference>
<sequence>MQRLLTSFVTHLIFARRVREEESETTDHPDLAALLLLWHRLCGAAPLPSEQELVPASFSPWIANLAIVDIEPRPLRARYRVVGSRLSHLAGRDLAGRYVDELYADEIRAEAMAAYRQVVAERAPHYSHRRFRFPFRGFGYHRLMLPFAGSQGMVDRVLVAIYPDTPFETAADWQRYVDPEDLNRWLGYGPPRPNRRGPGRQ</sequence>
<protein>
    <recommendedName>
        <fullName evidence="3">PAS domain-containing protein</fullName>
    </recommendedName>
</protein>
<keyword evidence="2" id="KW-1185">Reference proteome</keyword>
<dbReference type="Pfam" id="PF07310">
    <property type="entry name" value="PAS_5"/>
    <property type="match status" value="1"/>
</dbReference>
<proteinExistence type="predicted"/>
<comment type="caution">
    <text evidence="1">The sequence shown here is derived from an EMBL/GenBank/DDBJ whole genome shotgun (WGS) entry which is preliminary data.</text>
</comment>
<accession>A0ABU1JY85</accession>
<organism evidence="1 2">
    <name type="scientific">Inquilinus ginsengisoli</name>
    <dbReference type="NCBI Taxonomy" id="363840"/>
    <lineage>
        <taxon>Bacteria</taxon>
        <taxon>Pseudomonadati</taxon>
        <taxon>Pseudomonadota</taxon>
        <taxon>Alphaproteobacteria</taxon>
        <taxon>Rhodospirillales</taxon>
        <taxon>Rhodospirillaceae</taxon>
        <taxon>Inquilinus</taxon>
    </lineage>
</organism>